<dbReference type="GO" id="GO:0005768">
    <property type="term" value="C:endosome"/>
    <property type="evidence" value="ECO:0007669"/>
    <property type="project" value="UniProtKB-SubCell"/>
</dbReference>
<gene>
    <name evidence="8" type="ORF">TRFO_37518</name>
</gene>
<accession>A0A1J4JAX5</accession>
<evidence type="ECO:0000313" key="8">
    <source>
        <dbReference type="EMBL" id="OHS96304.1"/>
    </source>
</evidence>
<comment type="similarity">
    <text evidence="2">Belongs to the VPS35L family.</text>
</comment>
<name>A0A1J4JAX5_9EUKA</name>
<organism evidence="8 9">
    <name type="scientific">Tritrichomonas foetus</name>
    <dbReference type="NCBI Taxonomy" id="1144522"/>
    <lineage>
        <taxon>Eukaryota</taxon>
        <taxon>Metamonada</taxon>
        <taxon>Parabasalia</taxon>
        <taxon>Tritrichomonadida</taxon>
        <taxon>Tritrichomonadidae</taxon>
        <taxon>Tritrichomonas</taxon>
    </lineage>
</organism>
<dbReference type="InterPro" id="IPR029705">
    <property type="entry name" value="VPS35L"/>
</dbReference>
<dbReference type="PANTHER" id="PTHR13673">
    <property type="entry name" value="ESOPHAGEAL CANCER ASSOCIATED PROTEIN"/>
    <property type="match status" value="1"/>
</dbReference>
<dbReference type="AlphaFoldDB" id="A0A1J4JAX5"/>
<dbReference type="GO" id="GO:0032456">
    <property type="term" value="P:endocytic recycling"/>
    <property type="evidence" value="ECO:0007669"/>
    <property type="project" value="InterPro"/>
</dbReference>
<protein>
    <submittedName>
        <fullName evidence="8">Uncharacterized protein</fullName>
    </submittedName>
</protein>
<dbReference type="OrthoDB" id="1734063at2759"/>
<evidence type="ECO:0000256" key="7">
    <source>
        <dbReference type="SAM" id="MobiDB-lite"/>
    </source>
</evidence>
<keyword evidence="5" id="KW-0653">Protein transport</keyword>
<evidence type="ECO:0000256" key="2">
    <source>
        <dbReference type="ARBA" id="ARBA00010704"/>
    </source>
</evidence>
<evidence type="ECO:0000256" key="3">
    <source>
        <dbReference type="ARBA" id="ARBA00022448"/>
    </source>
</evidence>
<sequence>MSEENEATTTESPQNYLNPINKDVDLLPGFEKKVMKPCPVNFLESQISVDEAFVNTTEGNIFGQKEEDDQSMSSLGARWSKFKNFCLTSFQTNASDFAKTDIQILFSKRVRDRLAEFAVTSDEAQMITLMQQNEERLRAEIKKQSAELQRLHNKSQHWEMIELISNACQLLINIKSPQFYPAQFMMVLELVECFGKMVYDRISKHTSAGKEDFMKDKDGTRELLALNWSMILCRTSKLLPRLLLQIAFLRSVKFHPFKTIPEAIDQVVTAIPGLGSASSGIYVRTYLIYTIYTYFPNKSCDIILPLFTSYAQGLIHIKERGFKRQFAIIDYSFQKYIETHRPALNFVLSVMVSVGDANFLRTALDEFYSVGQPSSFILSALLDELPAKFISKIYPVVLTLIDKSDNVIPHPDLIHRLVTSLCNATLAEGIMDLMNDIWERMRSFKNVEDFVYVAAPMAKFISKFCNLYYLNLFLANVVNLLRENFAGRDAVPNRKTKGGRGTKALTKKLAECVSECIMTAVTAGQNFSETLLRVGSIVDLMDFLNEASLINISRFILNDISAKPFELNDPLCIRILLELSQTLFQSLTLLSAVDVVEKTNNIIELFLYRVEFGSNIESHMAFLTSARQAFPTSSKLLSCISRIAIRLAASVAAKKPSQYNVTLRSLFAFIFVTVPSITDLNERASLLIFAAQESLACDVICFTHSFYEEFVGTIKQMQSGPVLYQLLIKALNLLILMPTKPEAKDPYQQIRELIIASVRREWPDDECIKFCLDSIVMMSHTLRSEYHIRIRGVSSNDVLFAGNEEFRTRAINFINKMIPRFMTYLTKFGQKGVMAARTKVPALALRAMTDLPDTYDFNDFLLSKMKELANLSMQGDSKHIKELRQATVHHLNHVLATNEKGMSFVKVLASADEE</sequence>
<evidence type="ECO:0000256" key="4">
    <source>
        <dbReference type="ARBA" id="ARBA00022753"/>
    </source>
</evidence>
<keyword evidence="3" id="KW-0813">Transport</keyword>
<dbReference type="PANTHER" id="PTHR13673:SF0">
    <property type="entry name" value="VPS35 ENDOSOMAL PROTEIN-SORTING FACTOR-LIKE"/>
    <property type="match status" value="1"/>
</dbReference>
<keyword evidence="4" id="KW-0967">Endosome</keyword>
<feature type="region of interest" description="Disordered" evidence="7">
    <location>
        <begin position="1"/>
        <end position="20"/>
    </location>
</feature>
<feature type="coiled-coil region" evidence="6">
    <location>
        <begin position="127"/>
        <end position="154"/>
    </location>
</feature>
<keyword evidence="9" id="KW-1185">Reference proteome</keyword>
<proteinExistence type="inferred from homology"/>
<comment type="caution">
    <text evidence="8">The sequence shown here is derived from an EMBL/GenBank/DDBJ whole genome shotgun (WGS) entry which is preliminary data.</text>
</comment>
<evidence type="ECO:0000256" key="1">
    <source>
        <dbReference type="ARBA" id="ARBA00004177"/>
    </source>
</evidence>
<dbReference type="RefSeq" id="XP_068349441.1">
    <property type="nucleotide sequence ID" value="XM_068511472.1"/>
</dbReference>
<dbReference type="GO" id="GO:0015031">
    <property type="term" value="P:protein transport"/>
    <property type="evidence" value="ECO:0007669"/>
    <property type="project" value="UniProtKB-KW"/>
</dbReference>
<dbReference type="EMBL" id="MLAK01001184">
    <property type="protein sequence ID" value="OHS96304.1"/>
    <property type="molecule type" value="Genomic_DNA"/>
</dbReference>
<dbReference type="GeneID" id="94846176"/>
<evidence type="ECO:0000313" key="9">
    <source>
        <dbReference type="Proteomes" id="UP000179807"/>
    </source>
</evidence>
<feature type="compositionally biased region" description="Polar residues" evidence="7">
    <location>
        <begin position="7"/>
        <end position="18"/>
    </location>
</feature>
<keyword evidence="6" id="KW-0175">Coiled coil</keyword>
<evidence type="ECO:0000256" key="5">
    <source>
        <dbReference type="ARBA" id="ARBA00022927"/>
    </source>
</evidence>
<comment type="subcellular location">
    <subcellularLocation>
        <location evidence="1">Endosome</location>
    </subcellularLocation>
</comment>
<evidence type="ECO:0000256" key="6">
    <source>
        <dbReference type="SAM" id="Coils"/>
    </source>
</evidence>
<dbReference type="VEuPathDB" id="TrichDB:TRFO_37518"/>
<reference evidence="8" key="1">
    <citation type="submission" date="2016-10" db="EMBL/GenBank/DDBJ databases">
        <authorList>
            <person name="Benchimol M."/>
            <person name="Almeida L.G."/>
            <person name="Vasconcelos A.T."/>
            <person name="Perreira-Neves A."/>
            <person name="Rosa I.A."/>
            <person name="Tasca T."/>
            <person name="Bogo M.R."/>
            <person name="de Souza W."/>
        </authorList>
    </citation>
    <scope>NUCLEOTIDE SEQUENCE [LARGE SCALE GENOMIC DNA]</scope>
    <source>
        <strain evidence="8">K</strain>
    </source>
</reference>
<dbReference type="Proteomes" id="UP000179807">
    <property type="component" value="Unassembled WGS sequence"/>
</dbReference>